<protein>
    <submittedName>
        <fullName evidence="3">Uncharacterized protein</fullName>
    </submittedName>
</protein>
<dbReference type="STRING" id="914234.M2RHK1"/>
<keyword evidence="2" id="KW-0812">Transmembrane</keyword>
<organism evidence="3 4">
    <name type="scientific">Ceriporiopsis subvermispora (strain B)</name>
    <name type="common">White-rot fungus</name>
    <name type="synonym">Gelatoporia subvermispora</name>
    <dbReference type="NCBI Taxonomy" id="914234"/>
    <lineage>
        <taxon>Eukaryota</taxon>
        <taxon>Fungi</taxon>
        <taxon>Dikarya</taxon>
        <taxon>Basidiomycota</taxon>
        <taxon>Agaricomycotina</taxon>
        <taxon>Agaricomycetes</taxon>
        <taxon>Polyporales</taxon>
        <taxon>Gelatoporiaceae</taxon>
        <taxon>Gelatoporia</taxon>
    </lineage>
</organism>
<evidence type="ECO:0000256" key="2">
    <source>
        <dbReference type="SAM" id="Phobius"/>
    </source>
</evidence>
<keyword evidence="4" id="KW-1185">Reference proteome</keyword>
<dbReference type="AlphaFoldDB" id="M2RHK1"/>
<feature type="compositionally biased region" description="Low complexity" evidence="1">
    <location>
        <begin position="916"/>
        <end position="928"/>
    </location>
</feature>
<feature type="transmembrane region" description="Helical" evidence="2">
    <location>
        <begin position="44"/>
        <end position="71"/>
    </location>
</feature>
<dbReference type="Gene3D" id="1.10.287.1490">
    <property type="match status" value="1"/>
</dbReference>
<keyword evidence="2" id="KW-0472">Membrane</keyword>
<feature type="transmembrane region" description="Helical" evidence="2">
    <location>
        <begin position="92"/>
        <end position="115"/>
    </location>
</feature>
<feature type="compositionally biased region" description="Basic and acidic residues" evidence="1">
    <location>
        <begin position="471"/>
        <end position="485"/>
    </location>
</feature>
<feature type="region of interest" description="Disordered" evidence="1">
    <location>
        <begin position="846"/>
        <end position="934"/>
    </location>
</feature>
<evidence type="ECO:0000256" key="1">
    <source>
        <dbReference type="SAM" id="MobiDB-lite"/>
    </source>
</evidence>
<reference evidence="3 4" key="1">
    <citation type="journal article" date="2012" name="Proc. Natl. Acad. Sci. U.S.A.">
        <title>Comparative genomics of Ceriporiopsis subvermispora and Phanerochaete chrysosporium provide insight into selective ligninolysis.</title>
        <authorList>
            <person name="Fernandez-Fueyo E."/>
            <person name="Ruiz-Duenas F.J."/>
            <person name="Ferreira P."/>
            <person name="Floudas D."/>
            <person name="Hibbett D.S."/>
            <person name="Canessa P."/>
            <person name="Larrondo L.F."/>
            <person name="James T.Y."/>
            <person name="Seelenfreund D."/>
            <person name="Lobos S."/>
            <person name="Polanco R."/>
            <person name="Tello M."/>
            <person name="Honda Y."/>
            <person name="Watanabe T."/>
            <person name="Watanabe T."/>
            <person name="Ryu J.S."/>
            <person name="Kubicek C.P."/>
            <person name="Schmoll M."/>
            <person name="Gaskell J."/>
            <person name="Hammel K.E."/>
            <person name="St John F.J."/>
            <person name="Vanden Wymelenberg A."/>
            <person name="Sabat G."/>
            <person name="Splinter BonDurant S."/>
            <person name="Syed K."/>
            <person name="Yadav J.S."/>
            <person name="Doddapaneni H."/>
            <person name="Subramanian V."/>
            <person name="Lavin J.L."/>
            <person name="Oguiza J.A."/>
            <person name="Perez G."/>
            <person name="Pisabarro A.G."/>
            <person name="Ramirez L."/>
            <person name="Santoyo F."/>
            <person name="Master E."/>
            <person name="Coutinho P.M."/>
            <person name="Henrissat B."/>
            <person name="Lombard V."/>
            <person name="Magnuson J.K."/>
            <person name="Kuees U."/>
            <person name="Hori C."/>
            <person name="Igarashi K."/>
            <person name="Samejima M."/>
            <person name="Held B.W."/>
            <person name="Barry K.W."/>
            <person name="LaButti K.M."/>
            <person name="Lapidus A."/>
            <person name="Lindquist E.A."/>
            <person name="Lucas S.M."/>
            <person name="Riley R."/>
            <person name="Salamov A.A."/>
            <person name="Hoffmeister D."/>
            <person name="Schwenk D."/>
            <person name="Hadar Y."/>
            <person name="Yarden O."/>
            <person name="de Vries R.P."/>
            <person name="Wiebenga A."/>
            <person name="Stenlid J."/>
            <person name="Eastwood D."/>
            <person name="Grigoriev I.V."/>
            <person name="Berka R.M."/>
            <person name="Blanchette R.A."/>
            <person name="Kersten P."/>
            <person name="Martinez A.T."/>
            <person name="Vicuna R."/>
            <person name="Cullen D."/>
        </authorList>
    </citation>
    <scope>NUCLEOTIDE SEQUENCE [LARGE SCALE GENOMIC DNA]</scope>
    <source>
        <strain evidence="3 4">B</strain>
    </source>
</reference>
<keyword evidence="2" id="KW-1133">Transmembrane helix</keyword>
<proteinExistence type="predicted"/>
<gene>
    <name evidence="3" type="ORF">CERSUDRAFT_93487</name>
</gene>
<feature type="compositionally biased region" description="Polar residues" evidence="1">
    <location>
        <begin position="493"/>
        <end position="509"/>
    </location>
</feature>
<name>M2RHK1_CERS8</name>
<evidence type="ECO:0000313" key="4">
    <source>
        <dbReference type="Proteomes" id="UP000016930"/>
    </source>
</evidence>
<dbReference type="Proteomes" id="UP000016930">
    <property type="component" value="Unassembled WGS sequence"/>
</dbReference>
<dbReference type="OrthoDB" id="2816349at2759"/>
<feature type="compositionally biased region" description="Polar residues" evidence="1">
    <location>
        <begin position="885"/>
        <end position="896"/>
    </location>
</feature>
<evidence type="ECO:0000313" key="3">
    <source>
        <dbReference type="EMBL" id="EMD37957.1"/>
    </source>
</evidence>
<accession>M2RHK1</accession>
<feature type="region of interest" description="Disordered" evidence="1">
    <location>
        <begin position="776"/>
        <end position="797"/>
    </location>
</feature>
<dbReference type="EMBL" id="KB445795">
    <property type="protein sequence ID" value="EMD37957.1"/>
    <property type="molecule type" value="Genomic_DNA"/>
</dbReference>
<feature type="region of interest" description="Disordered" evidence="1">
    <location>
        <begin position="471"/>
        <end position="534"/>
    </location>
</feature>
<feature type="compositionally biased region" description="Basic and acidic residues" evidence="1">
    <location>
        <begin position="780"/>
        <end position="790"/>
    </location>
</feature>
<dbReference type="HOGENOM" id="CLU_313522_0_0_1"/>
<feature type="compositionally biased region" description="Basic and acidic residues" evidence="1">
    <location>
        <begin position="858"/>
        <end position="868"/>
    </location>
</feature>
<sequence length="934" mass="103263">MPVLPDFLFWLFLDHLINVLRLRNVVTVIQSFLTTLSSRFFDHVIFASAVVLLVLAVYVSNLVVHVAQVILAHPNLQITHRAQRALRVTKGLVYFSFALAFKFALLLINCAYYLAFRTAVTTTLALFWVSELGFRLTIGLPGSVKTMPSFRRFVFVFPSEGVFCAGGDACAASHVQCSCCGLSINASSPCRSSLCAEGKRSLQDARRGKKMYKRKFNAADKKVFVLRFKATSLEVKVAEMHKQIETLRTDKAALASSDASQRSRITALTGQVTQSQSTIDGIHAANATLRTENTGLLSEISGLHARIADLESQCTTLTNNEDDLRSHITTLQLGVSRFSALEFEVLELSAANEGLRTQLGYTVTSRDMSVDEALTLRSERDELKSALSTMQYEHATLQSRLGDTDAKCNALCKQRLDIVSHAGRSQNELQEARRKIAAERASAKHAMSRQAAAEAEVRRLSSELAATKADLNRTKDMYTDREHSMKSKKKQTKTVGITTTSPKTVQRKQQLPAVHQPSASGNKKRDENSNFRGRAQTNPSILALSCSSELADASMEVHMHTIDLEVSREHDIALLPSLKPNMEHLRKGLKPLLHRQLETREVKAASRSSDLEETSMEVHRHTLDLDTSEEEKHDGKVDLNQILEGFAASRKLELERREMGFVGAEALFTRPDKIAEVDVERDRTLAATNTRLVVSTSEDNLCSSDIDETSMEVNQHTLDLDTSEEEQHDGKIDLEQILKGLAATRKQVLERRETAFGGSIGLFMRRPDAAEVNVCAPKPQETEKVEKDTRPSLMDTSFEIPSLPSVELTKPSTSFELELAHANLITSGSDIDDDFAPLAHSIEYSQLSSRPPSLVRDTTPDTDSRESSPDIATPQAQTCGLFGASPSNAQEKLRTSSIRRSRLAVGKSSLHKRTNTSRSGDTGTSRTTVLSLHV</sequence>